<evidence type="ECO:0000259" key="1">
    <source>
        <dbReference type="PROSITE" id="PS50851"/>
    </source>
</evidence>
<dbReference type="Pfam" id="PF01584">
    <property type="entry name" value="CheW"/>
    <property type="match status" value="1"/>
</dbReference>
<name>A0A3N1Y6K2_9GAMM</name>
<reference evidence="2 3" key="1">
    <citation type="submission" date="2018-11" db="EMBL/GenBank/DDBJ databases">
        <title>Genomic Encyclopedia of Type Strains, Phase IV (KMG-IV): sequencing the most valuable type-strain genomes for metagenomic binning, comparative biology and taxonomic classification.</title>
        <authorList>
            <person name="Goeker M."/>
        </authorList>
    </citation>
    <scope>NUCLEOTIDE SEQUENCE [LARGE SCALE GENOMIC DNA]</scope>
    <source>
        <strain evidence="2 3">DSM 100275</strain>
    </source>
</reference>
<evidence type="ECO:0000313" key="3">
    <source>
        <dbReference type="Proteomes" id="UP000276634"/>
    </source>
</evidence>
<gene>
    <name evidence="2" type="ORF">EDC57_0066</name>
</gene>
<organism evidence="2 3">
    <name type="scientific">Inmirania thermothiophila</name>
    <dbReference type="NCBI Taxonomy" id="1750597"/>
    <lineage>
        <taxon>Bacteria</taxon>
        <taxon>Pseudomonadati</taxon>
        <taxon>Pseudomonadota</taxon>
        <taxon>Gammaproteobacteria</taxon>
        <taxon>Chromatiales</taxon>
        <taxon>Ectothiorhodospiraceae</taxon>
        <taxon>Inmirania</taxon>
    </lineage>
</organism>
<protein>
    <submittedName>
        <fullName evidence="2">Chemosensory pili system protein ChpC</fullName>
    </submittedName>
</protein>
<dbReference type="Proteomes" id="UP000276634">
    <property type="component" value="Unassembled WGS sequence"/>
</dbReference>
<dbReference type="SMART" id="SM00260">
    <property type="entry name" value="CheW"/>
    <property type="match status" value="1"/>
</dbReference>
<dbReference type="Gene3D" id="2.40.50.180">
    <property type="entry name" value="CheA-289, Domain 4"/>
    <property type="match status" value="1"/>
</dbReference>
<dbReference type="EMBL" id="RJVI01000001">
    <property type="protein sequence ID" value="ROR34171.1"/>
    <property type="molecule type" value="Genomic_DNA"/>
</dbReference>
<evidence type="ECO:0000313" key="2">
    <source>
        <dbReference type="EMBL" id="ROR34171.1"/>
    </source>
</evidence>
<sequence length="159" mass="16626">MSERSVRCLLVPLQGMHLLVPNAAVAEILTFQPPNPVPQSPPWLLGVMRWRGRLIPVLSFEAATGAPRPPLGARSRLVVLHNATAEEGGPGHYALVTQGFPSLLTAEAGSLAPLEEEGGGGEPGVRARVLVGGRAAVIPDFDALELLLRDRHGAAAEGG</sequence>
<keyword evidence="3" id="KW-1185">Reference proteome</keyword>
<dbReference type="PROSITE" id="PS50851">
    <property type="entry name" value="CHEW"/>
    <property type="match status" value="1"/>
</dbReference>
<dbReference type="RefSeq" id="WP_123399125.1">
    <property type="nucleotide sequence ID" value="NZ_RJVI01000001.1"/>
</dbReference>
<feature type="domain" description="CheW-like" evidence="1">
    <location>
        <begin position="5"/>
        <end position="150"/>
    </location>
</feature>
<dbReference type="InterPro" id="IPR036061">
    <property type="entry name" value="CheW-like_dom_sf"/>
</dbReference>
<proteinExistence type="predicted"/>
<comment type="caution">
    <text evidence="2">The sequence shown here is derived from an EMBL/GenBank/DDBJ whole genome shotgun (WGS) entry which is preliminary data.</text>
</comment>
<dbReference type="GO" id="GO:0006935">
    <property type="term" value="P:chemotaxis"/>
    <property type="evidence" value="ECO:0007669"/>
    <property type="project" value="InterPro"/>
</dbReference>
<accession>A0A3N1Y6K2</accession>
<dbReference type="InterPro" id="IPR002545">
    <property type="entry name" value="CheW-lke_dom"/>
</dbReference>
<dbReference type="GO" id="GO:0007165">
    <property type="term" value="P:signal transduction"/>
    <property type="evidence" value="ECO:0007669"/>
    <property type="project" value="InterPro"/>
</dbReference>
<dbReference type="AlphaFoldDB" id="A0A3N1Y6K2"/>
<dbReference type="SUPFAM" id="SSF50341">
    <property type="entry name" value="CheW-like"/>
    <property type="match status" value="1"/>
</dbReference>
<dbReference type="OrthoDB" id="5765252at2"/>